<dbReference type="Pfam" id="PF21857">
    <property type="entry name" value="DUF6913"/>
    <property type="match status" value="1"/>
</dbReference>
<evidence type="ECO:0000313" key="1">
    <source>
        <dbReference type="EMBL" id="MEM0576802.1"/>
    </source>
</evidence>
<organism evidence="1 2">
    <name type="scientific">Flavobacterium polysaccharolyticum</name>
    <dbReference type="NCBI Taxonomy" id="3133148"/>
    <lineage>
        <taxon>Bacteria</taxon>
        <taxon>Pseudomonadati</taxon>
        <taxon>Bacteroidota</taxon>
        <taxon>Flavobacteriia</taxon>
        <taxon>Flavobacteriales</taxon>
        <taxon>Flavobacteriaceae</taxon>
        <taxon>Flavobacterium</taxon>
    </lineage>
</organism>
<evidence type="ECO:0000313" key="2">
    <source>
        <dbReference type="Proteomes" id="UP001468798"/>
    </source>
</evidence>
<proteinExistence type="predicted"/>
<name>A0ABU9NQY5_9FLAO</name>
<comment type="caution">
    <text evidence="1">The sequence shown here is derived from an EMBL/GenBank/DDBJ whole genome shotgun (WGS) entry which is preliminary data.</text>
</comment>
<sequence length="172" mass="20477">MFFNYFKDYFLKKKLKNSLSNAEVIPSNNKVQTIGILVDERSFLQTLALKEALIEHNFLEKNISIVVFRDPFKVKELNEYPTFGWEHINWSFQIQEALLLDFVKHPFDVLLSYYDTNNGFLQWITSQSKASFKVGFFSVDKRLNHILINTQTMNYKEFVQEFVRVLQLFNKI</sequence>
<keyword evidence="2" id="KW-1185">Reference proteome</keyword>
<dbReference type="EMBL" id="JBCGDP010000008">
    <property type="protein sequence ID" value="MEM0576802.1"/>
    <property type="molecule type" value="Genomic_DNA"/>
</dbReference>
<gene>
    <name evidence="1" type="ORF">WFZ86_09860</name>
</gene>
<dbReference type="RefSeq" id="WP_342691784.1">
    <property type="nucleotide sequence ID" value="NZ_JBCGDP010000008.1"/>
</dbReference>
<reference evidence="1 2" key="1">
    <citation type="submission" date="2024-03" db="EMBL/GenBank/DDBJ databases">
        <title>Two novel species of the genus Flavobacterium exhibiting potentially degradation of complex polysaccharides.</title>
        <authorList>
            <person name="Lian X."/>
        </authorList>
    </citation>
    <scope>NUCLEOTIDE SEQUENCE [LARGE SCALE GENOMIC DNA]</scope>
    <source>
        <strain evidence="1 2">N6</strain>
    </source>
</reference>
<accession>A0ABU9NQY5</accession>
<protein>
    <submittedName>
        <fullName evidence="1">Uncharacterized protein</fullName>
    </submittedName>
</protein>
<dbReference type="Proteomes" id="UP001468798">
    <property type="component" value="Unassembled WGS sequence"/>
</dbReference>
<dbReference type="InterPro" id="IPR054207">
    <property type="entry name" value="DUF6913"/>
</dbReference>